<sequence>MATAARKTAAPLRTSEATAIITIICCNSMHRAAAARPRTRTAANSFSRVSTSTGASCHRNRSSVTSSTS</sequence>
<dbReference type="EMBL" id="GGFM01011443">
    <property type="protein sequence ID" value="MBW32194.1"/>
    <property type="molecule type" value="Transcribed_RNA"/>
</dbReference>
<accession>A0A2M3ZUG5</accession>
<dbReference type="AlphaFoldDB" id="A0A2M3ZUG5"/>
<proteinExistence type="predicted"/>
<feature type="compositionally biased region" description="Polar residues" evidence="1">
    <location>
        <begin position="44"/>
        <end position="55"/>
    </location>
</feature>
<evidence type="ECO:0000256" key="1">
    <source>
        <dbReference type="SAM" id="MobiDB-lite"/>
    </source>
</evidence>
<reference evidence="2" key="1">
    <citation type="submission" date="2018-01" db="EMBL/GenBank/DDBJ databases">
        <title>An insight into the sialome of Amazonian anophelines.</title>
        <authorList>
            <person name="Ribeiro J.M."/>
            <person name="Scarpassa V."/>
            <person name="Calvo E."/>
        </authorList>
    </citation>
    <scope>NUCLEOTIDE SEQUENCE</scope>
    <source>
        <tissue evidence="2">Salivary glands</tissue>
    </source>
</reference>
<name>A0A2M3ZUG5_9DIPT</name>
<protein>
    <submittedName>
        <fullName evidence="2">Putative secreted peptide</fullName>
    </submittedName>
</protein>
<evidence type="ECO:0000313" key="2">
    <source>
        <dbReference type="EMBL" id="MBW32194.1"/>
    </source>
</evidence>
<feature type="region of interest" description="Disordered" evidence="1">
    <location>
        <begin position="37"/>
        <end position="69"/>
    </location>
</feature>
<organism evidence="2">
    <name type="scientific">Anopheles braziliensis</name>
    <dbReference type="NCBI Taxonomy" id="58242"/>
    <lineage>
        <taxon>Eukaryota</taxon>
        <taxon>Metazoa</taxon>
        <taxon>Ecdysozoa</taxon>
        <taxon>Arthropoda</taxon>
        <taxon>Hexapoda</taxon>
        <taxon>Insecta</taxon>
        <taxon>Pterygota</taxon>
        <taxon>Neoptera</taxon>
        <taxon>Endopterygota</taxon>
        <taxon>Diptera</taxon>
        <taxon>Nematocera</taxon>
        <taxon>Culicoidea</taxon>
        <taxon>Culicidae</taxon>
        <taxon>Anophelinae</taxon>
        <taxon>Anopheles</taxon>
    </lineage>
</organism>